<dbReference type="Pfam" id="PF00069">
    <property type="entry name" value="Pkinase"/>
    <property type="match status" value="1"/>
</dbReference>
<evidence type="ECO:0000256" key="10">
    <source>
        <dbReference type="PROSITE-ProRule" id="PRU10141"/>
    </source>
</evidence>
<keyword evidence="3 11" id="KW-0723">Serine/threonine-protein kinase</keyword>
<evidence type="ECO:0000256" key="2">
    <source>
        <dbReference type="ARBA" id="ARBA00012513"/>
    </source>
</evidence>
<organism evidence="14 15">
    <name type="scientific">Polypedilum vanderplanki</name>
    <name type="common">Sleeping chironomid midge</name>
    <dbReference type="NCBI Taxonomy" id="319348"/>
    <lineage>
        <taxon>Eukaryota</taxon>
        <taxon>Metazoa</taxon>
        <taxon>Ecdysozoa</taxon>
        <taxon>Arthropoda</taxon>
        <taxon>Hexapoda</taxon>
        <taxon>Insecta</taxon>
        <taxon>Pterygota</taxon>
        <taxon>Neoptera</taxon>
        <taxon>Endopterygota</taxon>
        <taxon>Diptera</taxon>
        <taxon>Nematocera</taxon>
        <taxon>Chironomoidea</taxon>
        <taxon>Chironomidae</taxon>
        <taxon>Chironominae</taxon>
        <taxon>Polypedilum</taxon>
        <taxon>Polypedilum</taxon>
    </lineage>
</organism>
<dbReference type="InterPro" id="IPR008271">
    <property type="entry name" value="Ser/Thr_kinase_AS"/>
</dbReference>
<dbReference type="InterPro" id="IPR000719">
    <property type="entry name" value="Prot_kinase_dom"/>
</dbReference>
<dbReference type="PANTHER" id="PTHR44899">
    <property type="entry name" value="CAMK FAMILY PROTEIN KINASE"/>
    <property type="match status" value="1"/>
</dbReference>
<sequence>MSKSENFDKKPFSVGDDSNPNNNSSTSLLSTMTRFKDYVSSNNNSINSKRSRKISEIEMEMVNVELKDNEKSFQYVKTVGRGSFGVASLYKRLNDETFVVLKQINLNELTNLEREMAMNEVDVFSRLKHPNVISYYSSFIRGETLYIEMEYADEGNLAQVINDSTEYLPERYVLNVFEQMTSAIAYMHAENILHRDLKTANIFLKRGVVKIGDFGISKKFMNTRIHAQTILGTPYYFSPGNNISIFK</sequence>
<keyword evidence="15" id="KW-1185">Reference proteome</keyword>
<evidence type="ECO:0000256" key="1">
    <source>
        <dbReference type="ARBA" id="ARBA00010886"/>
    </source>
</evidence>
<feature type="compositionally biased region" description="Low complexity" evidence="12">
    <location>
        <begin position="18"/>
        <end position="28"/>
    </location>
</feature>
<dbReference type="InterPro" id="IPR011009">
    <property type="entry name" value="Kinase-like_dom_sf"/>
</dbReference>
<feature type="binding site" evidence="10">
    <location>
        <position position="102"/>
    </location>
    <ligand>
        <name>ATP</name>
        <dbReference type="ChEBI" id="CHEBI:30616"/>
    </ligand>
</feature>
<comment type="caution">
    <text evidence="14">The sequence shown here is derived from an EMBL/GenBank/DDBJ whole genome shotgun (WGS) entry which is preliminary data.</text>
</comment>
<dbReference type="EC" id="2.7.11.1" evidence="2"/>
<evidence type="ECO:0000256" key="8">
    <source>
        <dbReference type="ARBA" id="ARBA00047899"/>
    </source>
</evidence>
<dbReference type="Proteomes" id="UP001107558">
    <property type="component" value="Chromosome 1"/>
</dbReference>
<comment type="catalytic activity">
    <reaction evidence="8">
        <text>L-threonyl-[protein] + ATP = O-phospho-L-threonyl-[protein] + ADP + H(+)</text>
        <dbReference type="Rhea" id="RHEA:46608"/>
        <dbReference type="Rhea" id="RHEA-COMP:11060"/>
        <dbReference type="Rhea" id="RHEA-COMP:11605"/>
        <dbReference type="ChEBI" id="CHEBI:15378"/>
        <dbReference type="ChEBI" id="CHEBI:30013"/>
        <dbReference type="ChEBI" id="CHEBI:30616"/>
        <dbReference type="ChEBI" id="CHEBI:61977"/>
        <dbReference type="ChEBI" id="CHEBI:456216"/>
        <dbReference type="EC" id="2.7.11.1"/>
    </reaction>
</comment>
<evidence type="ECO:0000256" key="4">
    <source>
        <dbReference type="ARBA" id="ARBA00022679"/>
    </source>
</evidence>
<evidence type="ECO:0000256" key="6">
    <source>
        <dbReference type="ARBA" id="ARBA00022777"/>
    </source>
</evidence>
<dbReference type="InterPro" id="IPR017441">
    <property type="entry name" value="Protein_kinase_ATP_BS"/>
</dbReference>
<gene>
    <name evidence="14" type="ORF">PVAND_009965</name>
</gene>
<evidence type="ECO:0000256" key="12">
    <source>
        <dbReference type="SAM" id="MobiDB-lite"/>
    </source>
</evidence>
<dbReference type="EMBL" id="JADBJN010000001">
    <property type="protein sequence ID" value="KAG5680457.1"/>
    <property type="molecule type" value="Genomic_DNA"/>
</dbReference>
<proteinExistence type="inferred from homology"/>
<dbReference type="SUPFAM" id="SSF56112">
    <property type="entry name" value="Protein kinase-like (PK-like)"/>
    <property type="match status" value="1"/>
</dbReference>
<dbReference type="Gene3D" id="3.30.200.20">
    <property type="entry name" value="Phosphorylase Kinase, domain 1"/>
    <property type="match status" value="1"/>
</dbReference>
<dbReference type="GO" id="GO:0004674">
    <property type="term" value="F:protein serine/threonine kinase activity"/>
    <property type="evidence" value="ECO:0007669"/>
    <property type="project" value="UniProtKB-KW"/>
</dbReference>
<dbReference type="PROSITE" id="PS00108">
    <property type="entry name" value="PROTEIN_KINASE_ST"/>
    <property type="match status" value="1"/>
</dbReference>
<keyword evidence="6" id="KW-0418">Kinase</keyword>
<dbReference type="AlphaFoldDB" id="A0A9J6CE53"/>
<dbReference type="GO" id="GO:0005524">
    <property type="term" value="F:ATP binding"/>
    <property type="evidence" value="ECO:0007669"/>
    <property type="project" value="UniProtKB-UniRule"/>
</dbReference>
<evidence type="ECO:0000259" key="13">
    <source>
        <dbReference type="PROSITE" id="PS50011"/>
    </source>
</evidence>
<accession>A0A9J6CE53</accession>
<evidence type="ECO:0000256" key="5">
    <source>
        <dbReference type="ARBA" id="ARBA00022741"/>
    </source>
</evidence>
<dbReference type="OrthoDB" id="248923at2759"/>
<name>A0A9J6CE53_POLVA</name>
<evidence type="ECO:0000256" key="3">
    <source>
        <dbReference type="ARBA" id="ARBA00022527"/>
    </source>
</evidence>
<evidence type="ECO:0000313" key="14">
    <source>
        <dbReference type="EMBL" id="KAG5680457.1"/>
    </source>
</evidence>
<dbReference type="PROSITE" id="PS00107">
    <property type="entry name" value="PROTEIN_KINASE_ATP"/>
    <property type="match status" value="1"/>
</dbReference>
<reference evidence="14" key="1">
    <citation type="submission" date="2021-03" db="EMBL/GenBank/DDBJ databases">
        <title>Chromosome level genome of the anhydrobiotic midge Polypedilum vanderplanki.</title>
        <authorList>
            <person name="Yoshida Y."/>
            <person name="Kikawada T."/>
            <person name="Gusev O."/>
        </authorList>
    </citation>
    <scope>NUCLEOTIDE SEQUENCE</scope>
    <source>
        <strain evidence="14">NIAS01</strain>
        <tissue evidence="14">Whole body or cell culture</tissue>
    </source>
</reference>
<dbReference type="FunFam" id="3.30.200.20:FF:000097">
    <property type="entry name" value="Probable serine/threonine-protein kinase nek1"/>
    <property type="match status" value="1"/>
</dbReference>
<dbReference type="Gene3D" id="1.10.510.10">
    <property type="entry name" value="Transferase(Phosphotransferase) domain 1"/>
    <property type="match status" value="1"/>
</dbReference>
<comment type="catalytic activity">
    <reaction evidence="9">
        <text>L-seryl-[protein] + ATP = O-phospho-L-seryl-[protein] + ADP + H(+)</text>
        <dbReference type="Rhea" id="RHEA:17989"/>
        <dbReference type="Rhea" id="RHEA-COMP:9863"/>
        <dbReference type="Rhea" id="RHEA-COMP:11604"/>
        <dbReference type="ChEBI" id="CHEBI:15378"/>
        <dbReference type="ChEBI" id="CHEBI:29999"/>
        <dbReference type="ChEBI" id="CHEBI:30616"/>
        <dbReference type="ChEBI" id="CHEBI:83421"/>
        <dbReference type="ChEBI" id="CHEBI:456216"/>
        <dbReference type="EC" id="2.7.11.1"/>
    </reaction>
</comment>
<dbReference type="InterPro" id="IPR051131">
    <property type="entry name" value="NEK_Ser/Thr_kinase_NIMA"/>
</dbReference>
<keyword evidence="4" id="KW-0808">Transferase</keyword>
<evidence type="ECO:0000256" key="11">
    <source>
        <dbReference type="RuleBase" id="RU000304"/>
    </source>
</evidence>
<comment type="similarity">
    <text evidence="1">Belongs to the protein kinase superfamily. NEK Ser/Thr protein kinase family. NIMA subfamily.</text>
</comment>
<dbReference type="SMART" id="SM00220">
    <property type="entry name" value="S_TKc"/>
    <property type="match status" value="1"/>
</dbReference>
<evidence type="ECO:0000256" key="7">
    <source>
        <dbReference type="ARBA" id="ARBA00022840"/>
    </source>
</evidence>
<protein>
    <recommendedName>
        <fullName evidence="2">non-specific serine/threonine protein kinase</fullName>
        <ecNumber evidence="2">2.7.11.1</ecNumber>
    </recommendedName>
</protein>
<keyword evidence="7 10" id="KW-0067">ATP-binding</keyword>
<dbReference type="PANTHER" id="PTHR44899:SF3">
    <property type="entry name" value="SERINE_THREONINE-PROTEIN KINASE NEK1"/>
    <property type="match status" value="1"/>
</dbReference>
<evidence type="ECO:0000313" key="15">
    <source>
        <dbReference type="Proteomes" id="UP001107558"/>
    </source>
</evidence>
<feature type="domain" description="Protein kinase" evidence="13">
    <location>
        <begin position="73"/>
        <end position="247"/>
    </location>
</feature>
<keyword evidence="5 10" id="KW-0547">Nucleotide-binding</keyword>
<evidence type="ECO:0000256" key="9">
    <source>
        <dbReference type="ARBA" id="ARBA00048679"/>
    </source>
</evidence>
<feature type="compositionally biased region" description="Basic and acidic residues" evidence="12">
    <location>
        <begin position="1"/>
        <end position="11"/>
    </location>
</feature>
<dbReference type="PROSITE" id="PS50011">
    <property type="entry name" value="PROTEIN_KINASE_DOM"/>
    <property type="match status" value="1"/>
</dbReference>
<feature type="region of interest" description="Disordered" evidence="12">
    <location>
        <begin position="1"/>
        <end position="28"/>
    </location>
</feature>